<gene>
    <name evidence="1" type="ORF">GQ466_15190</name>
</gene>
<evidence type="ECO:0000313" key="1">
    <source>
        <dbReference type="EMBL" id="MXQ65381.1"/>
    </source>
</evidence>
<organism evidence="1 2">
    <name type="scientific">Actinomadura rayongensis</name>
    <dbReference type="NCBI Taxonomy" id="1429076"/>
    <lineage>
        <taxon>Bacteria</taxon>
        <taxon>Bacillati</taxon>
        <taxon>Actinomycetota</taxon>
        <taxon>Actinomycetes</taxon>
        <taxon>Streptosporangiales</taxon>
        <taxon>Thermomonosporaceae</taxon>
        <taxon>Actinomadura</taxon>
    </lineage>
</organism>
<sequence>MLMSIRDVHVSTETWRFHCVTCSHQWEQDFEARHSDGPAGSSVAWSLDGVASQPPWVDRTCPECRSVQVRALPPDTPIPRPR</sequence>
<dbReference type="AlphaFoldDB" id="A0A6I4W7D9"/>
<comment type="caution">
    <text evidence="1">The sequence shown here is derived from an EMBL/GenBank/DDBJ whole genome shotgun (WGS) entry which is preliminary data.</text>
</comment>
<name>A0A6I4W7D9_9ACTN</name>
<dbReference type="EMBL" id="WUTW01000002">
    <property type="protein sequence ID" value="MXQ65381.1"/>
    <property type="molecule type" value="Genomic_DNA"/>
</dbReference>
<dbReference type="OrthoDB" id="3872345at2"/>
<evidence type="ECO:0000313" key="2">
    <source>
        <dbReference type="Proteomes" id="UP000431901"/>
    </source>
</evidence>
<proteinExistence type="predicted"/>
<keyword evidence="2" id="KW-1185">Reference proteome</keyword>
<dbReference type="Proteomes" id="UP000431901">
    <property type="component" value="Unassembled WGS sequence"/>
</dbReference>
<protein>
    <submittedName>
        <fullName evidence="1">Uncharacterized protein</fullName>
    </submittedName>
</protein>
<reference evidence="1 2" key="1">
    <citation type="submission" date="2019-12" db="EMBL/GenBank/DDBJ databases">
        <title>Nocardia macrotermitis sp. nov. and Nocardia aurantia sp. nov., isolated from the gut of the fungus growing-termite Macrotermes natalensis.</title>
        <authorList>
            <person name="Christine B."/>
            <person name="Rene B."/>
        </authorList>
    </citation>
    <scope>NUCLEOTIDE SEQUENCE [LARGE SCALE GENOMIC DNA]</scope>
    <source>
        <strain evidence="1 2">DSM 102126</strain>
    </source>
</reference>
<accession>A0A6I4W7D9</accession>